<evidence type="ECO:0000313" key="2">
    <source>
        <dbReference type="EMBL" id="KAK5541356.1"/>
    </source>
</evidence>
<dbReference type="GO" id="GO:0000785">
    <property type="term" value="C:chromatin"/>
    <property type="evidence" value="ECO:0007669"/>
    <property type="project" value="InterPro"/>
</dbReference>
<organism evidence="2 3">
    <name type="scientific">Vermiconidia calcicola</name>
    <dbReference type="NCBI Taxonomy" id="1690605"/>
    <lineage>
        <taxon>Eukaryota</taxon>
        <taxon>Fungi</taxon>
        <taxon>Dikarya</taxon>
        <taxon>Ascomycota</taxon>
        <taxon>Pezizomycotina</taxon>
        <taxon>Dothideomycetes</taxon>
        <taxon>Dothideomycetidae</taxon>
        <taxon>Mycosphaerellales</taxon>
        <taxon>Extremaceae</taxon>
        <taxon>Vermiconidia</taxon>
    </lineage>
</organism>
<dbReference type="Proteomes" id="UP001345827">
    <property type="component" value="Unassembled WGS sequence"/>
</dbReference>
<name>A0AAV9QI59_9PEZI</name>
<comment type="caution">
    <text evidence="2">The sequence shown here is derived from an EMBL/GenBank/DDBJ whole genome shotgun (WGS) entry which is preliminary data.</text>
</comment>
<feature type="region of interest" description="Disordered" evidence="1">
    <location>
        <begin position="469"/>
        <end position="488"/>
    </location>
</feature>
<dbReference type="AlphaFoldDB" id="A0AAV9QI59"/>
<reference evidence="2 3" key="1">
    <citation type="submission" date="2023-06" db="EMBL/GenBank/DDBJ databases">
        <title>Black Yeasts Isolated from many extreme environments.</title>
        <authorList>
            <person name="Coleine C."/>
            <person name="Stajich J.E."/>
            <person name="Selbmann L."/>
        </authorList>
    </citation>
    <scope>NUCLEOTIDE SEQUENCE [LARGE SCALE GENOMIC DNA]</scope>
    <source>
        <strain evidence="2 3">CCFEE 5887</strain>
    </source>
</reference>
<sequence length="743" mass="84404">MQLLHANTSARTAEYVMNLRYRYRHLPIDQPFYYNTVGFFVSPILALGGLRDFETWQDICAIQKPGGREWVPLHYKEDLLKRPVFPRYASPWEPATSLINALGHLGERAGFRDRPTPGAIRREGLLKVDMHGYSINERMRHADHINANTYGGYYQSGISTVDGQATFFGLEKQGTKLHEMFRGFSINRIHNYNPELPRNLHAKLDRHVSEAMKDPALHEDSSGPGVGQKLYEKKRQHKASLLQRQRLSFFDDWTSPYPKLPYESDFQQTRKLMPERDRLASTLFMSGSLRDTNGCRVMQDLVALCSSQNSDTFCHSLNGSRTECLTCGLARTSSNHNWWYHLYSCRKKQRAANGRFSEFCFLCFQWLDDAESWHNHASHHVEQVPTLPLKCNLTVFRGNVIRPALCPNCLGNDILTPTERMRQFLNVTEWKDHVHRCYPRQGAPFECRHPRCRQVPAFDQNSLFVEHRADLHQTPSPKNDQGKGLGYADKPFYQAKRSTAINSGHPVRLLASRHGSDNFVNYSSTCMKEKIENRRTGKPHNSSEVPERTVEVSSASSQHHRHQSGPAEVSDTDQASSPVLDGIEKGESVNVQPPAYPKASVNDVQAPGSYEDRGSVGSTPGRLVARLLGQDISLLEAKRNGVRQGKRLFLAADADQQGTRKKRKCNITIEIPPRPTDWWVWEKLVSPTENRGSTPSSSSRDPPKKRPRGRPRAPTKTDALDGCALKRPRGRPPGSRNKNRRSN</sequence>
<accession>A0AAV9QI59</accession>
<dbReference type="GO" id="GO:0005634">
    <property type="term" value="C:nucleus"/>
    <property type="evidence" value="ECO:0007669"/>
    <property type="project" value="InterPro"/>
</dbReference>
<keyword evidence="3" id="KW-1185">Reference proteome</keyword>
<feature type="compositionally biased region" description="Basic residues" evidence="1">
    <location>
        <begin position="703"/>
        <end position="713"/>
    </location>
</feature>
<dbReference type="PANTHER" id="PTHR37535">
    <property type="entry name" value="FLUG DOMAIN PROTEIN"/>
    <property type="match status" value="1"/>
</dbReference>
<gene>
    <name evidence="2" type="ORF">LTR25_003133</name>
</gene>
<evidence type="ECO:0008006" key="4">
    <source>
        <dbReference type="Google" id="ProtNLM"/>
    </source>
</evidence>
<dbReference type="GO" id="GO:0003677">
    <property type="term" value="F:DNA binding"/>
    <property type="evidence" value="ECO:0007669"/>
    <property type="project" value="InterPro"/>
</dbReference>
<evidence type="ECO:0000256" key="1">
    <source>
        <dbReference type="SAM" id="MobiDB-lite"/>
    </source>
</evidence>
<dbReference type="InterPro" id="IPR000116">
    <property type="entry name" value="HMGA"/>
</dbReference>
<dbReference type="PRINTS" id="PR00930">
    <property type="entry name" value="HIGHMOBLTYIY"/>
</dbReference>
<feature type="region of interest" description="Disordered" evidence="1">
    <location>
        <begin position="530"/>
        <end position="617"/>
    </location>
</feature>
<proteinExistence type="predicted"/>
<feature type="region of interest" description="Disordered" evidence="1">
    <location>
        <begin position="686"/>
        <end position="743"/>
    </location>
</feature>
<evidence type="ECO:0000313" key="3">
    <source>
        <dbReference type="Proteomes" id="UP001345827"/>
    </source>
</evidence>
<dbReference type="PANTHER" id="PTHR37535:SF3">
    <property type="entry name" value="FLUG DOMAIN-CONTAINING PROTEIN"/>
    <property type="match status" value="1"/>
</dbReference>
<dbReference type="GO" id="GO:0006355">
    <property type="term" value="P:regulation of DNA-templated transcription"/>
    <property type="evidence" value="ECO:0007669"/>
    <property type="project" value="InterPro"/>
</dbReference>
<protein>
    <recommendedName>
        <fullName evidence="4">C2H2-type domain-containing protein</fullName>
    </recommendedName>
</protein>
<dbReference type="EMBL" id="JAXLQG010000004">
    <property type="protein sequence ID" value="KAK5541356.1"/>
    <property type="molecule type" value="Genomic_DNA"/>
</dbReference>
<feature type="compositionally biased region" description="Low complexity" evidence="1">
    <location>
        <begin position="691"/>
        <end position="700"/>
    </location>
</feature>